<evidence type="ECO:0000313" key="1">
    <source>
        <dbReference type="EMBL" id="CAH9101480.1"/>
    </source>
</evidence>
<reference evidence="1" key="1">
    <citation type="submission" date="2022-07" db="EMBL/GenBank/DDBJ databases">
        <authorList>
            <person name="Macas J."/>
            <person name="Novak P."/>
            <person name="Neumann P."/>
        </authorList>
    </citation>
    <scope>NUCLEOTIDE SEQUENCE</scope>
</reference>
<protein>
    <submittedName>
        <fullName evidence="1">Uncharacterized protein</fullName>
    </submittedName>
</protein>
<accession>A0AAV0DLB6</accession>
<organism evidence="1 2">
    <name type="scientific">Cuscuta epithymum</name>
    <dbReference type="NCBI Taxonomy" id="186058"/>
    <lineage>
        <taxon>Eukaryota</taxon>
        <taxon>Viridiplantae</taxon>
        <taxon>Streptophyta</taxon>
        <taxon>Embryophyta</taxon>
        <taxon>Tracheophyta</taxon>
        <taxon>Spermatophyta</taxon>
        <taxon>Magnoliopsida</taxon>
        <taxon>eudicotyledons</taxon>
        <taxon>Gunneridae</taxon>
        <taxon>Pentapetalae</taxon>
        <taxon>asterids</taxon>
        <taxon>lamiids</taxon>
        <taxon>Solanales</taxon>
        <taxon>Convolvulaceae</taxon>
        <taxon>Cuscuteae</taxon>
        <taxon>Cuscuta</taxon>
        <taxon>Cuscuta subgen. Cuscuta</taxon>
    </lineage>
</organism>
<sequence length="50" mass="5626">MINQAMQLGVPPKVSDATLLMAFLDQLLFVLQRVLRPTLLILLDWMAEGT</sequence>
<evidence type="ECO:0000313" key="2">
    <source>
        <dbReference type="Proteomes" id="UP001152523"/>
    </source>
</evidence>
<gene>
    <name evidence="1" type="ORF">CEPIT_LOCUS15637</name>
</gene>
<proteinExistence type="predicted"/>
<dbReference type="AlphaFoldDB" id="A0AAV0DLB6"/>
<dbReference type="EMBL" id="CAMAPF010000111">
    <property type="protein sequence ID" value="CAH9101480.1"/>
    <property type="molecule type" value="Genomic_DNA"/>
</dbReference>
<dbReference type="Proteomes" id="UP001152523">
    <property type="component" value="Unassembled WGS sequence"/>
</dbReference>
<name>A0AAV0DLB6_9ASTE</name>
<keyword evidence="2" id="KW-1185">Reference proteome</keyword>
<comment type="caution">
    <text evidence="1">The sequence shown here is derived from an EMBL/GenBank/DDBJ whole genome shotgun (WGS) entry which is preliminary data.</text>
</comment>